<accession>A9B052</accession>
<proteinExistence type="predicted"/>
<dbReference type="AlphaFoldDB" id="A9B052"/>
<feature type="signal peptide" evidence="1">
    <location>
        <begin position="1"/>
        <end position="27"/>
    </location>
</feature>
<dbReference type="BioCyc" id="HAUR316274:GHYA-1132-MONOMER"/>
<sequence length="143" mass="15368">MMSRIFVVGLLVLMSLFSLMAVPLAAAKPQAAPAFCECTQYVYAKKGLSGSYGHAHTWDDSNGVLPRNGYRQYSIPQVGDVVVFSQAAMGNQYGHVAIITAVAPNYGPISVRGANQGGSETEGNCNNVNTRSYSRNGATFWRK</sequence>
<dbReference type="InterPro" id="IPR038765">
    <property type="entry name" value="Papain-like_cys_pep_sf"/>
</dbReference>
<dbReference type="EMBL" id="CP000875">
    <property type="protein sequence ID" value="ABX03759.1"/>
    <property type="molecule type" value="Genomic_DNA"/>
</dbReference>
<protein>
    <submittedName>
        <fullName evidence="3">CHAP domain containing protein</fullName>
    </submittedName>
</protein>
<dbReference type="Pfam" id="PF05257">
    <property type="entry name" value="CHAP"/>
    <property type="match status" value="1"/>
</dbReference>
<organism evidence="3 4">
    <name type="scientific">Herpetosiphon aurantiacus (strain ATCC 23779 / DSM 785 / 114-95)</name>
    <dbReference type="NCBI Taxonomy" id="316274"/>
    <lineage>
        <taxon>Bacteria</taxon>
        <taxon>Bacillati</taxon>
        <taxon>Chloroflexota</taxon>
        <taxon>Chloroflexia</taxon>
        <taxon>Herpetosiphonales</taxon>
        <taxon>Herpetosiphonaceae</taxon>
        <taxon>Herpetosiphon</taxon>
    </lineage>
</organism>
<reference evidence="3 4" key="1">
    <citation type="journal article" date="2011" name="Stand. Genomic Sci.">
        <title>Complete genome sequence of the filamentous gliding predatory bacterium Herpetosiphon aurantiacus type strain (114-95(T)).</title>
        <authorList>
            <person name="Kiss H."/>
            <person name="Nett M."/>
            <person name="Domin N."/>
            <person name="Martin K."/>
            <person name="Maresca J.A."/>
            <person name="Copeland A."/>
            <person name="Lapidus A."/>
            <person name="Lucas S."/>
            <person name="Berry K.W."/>
            <person name="Glavina Del Rio T."/>
            <person name="Dalin E."/>
            <person name="Tice H."/>
            <person name="Pitluck S."/>
            <person name="Richardson P."/>
            <person name="Bruce D."/>
            <person name="Goodwin L."/>
            <person name="Han C."/>
            <person name="Detter J.C."/>
            <person name="Schmutz J."/>
            <person name="Brettin T."/>
            <person name="Land M."/>
            <person name="Hauser L."/>
            <person name="Kyrpides N.C."/>
            <person name="Ivanova N."/>
            <person name="Goker M."/>
            <person name="Woyke T."/>
            <person name="Klenk H.P."/>
            <person name="Bryant D.A."/>
        </authorList>
    </citation>
    <scope>NUCLEOTIDE SEQUENCE [LARGE SCALE GENOMIC DNA]</scope>
    <source>
        <strain evidence="4">ATCC 23779 / DSM 785 / 114-95</strain>
    </source>
</reference>
<dbReference type="eggNOG" id="COG3942">
    <property type="taxonomic scope" value="Bacteria"/>
</dbReference>
<dbReference type="HOGENOM" id="CLU_1803539_0_0_0"/>
<feature type="domain" description="Peptidase C51" evidence="2">
    <location>
        <begin position="13"/>
        <end position="142"/>
    </location>
</feature>
<keyword evidence="4" id="KW-1185">Reference proteome</keyword>
<feature type="chain" id="PRO_5002735145" evidence="1">
    <location>
        <begin position="28"/>
        <end position="143"/>
    </location>
</feature>
<evidence type="ECO:0000313" key="4">
    <source>
        <dbReference type="Proteomes" id="UP000000787"/>
    </source>
</evidence>
<dbReference type="SUPFAM" id="SSF54001">
    <property type="entry name" value="Cysteine proteinases"/>
    <property type="match status" value="1"/>
</dbReference>
<name>A9B052_HERA2</name>
<evidence type="ECO:0000259" key="2">
    <source>
        <dbReference type="PROSITE" id="PS50911"/>
    </source>
</evidence>
<dbReference type="Proteomes" id="UP000000787">
    <property type="component" value="Chromosome"/>
</dbReference>
<keyword evidence="1" id="KW-0732">Signal</keyword>
<dbReference type="InParanoid" id="A9B052"/>
<evidence type="ECO:0000256" key="1">
    <source>
        <dbReference type="SAM" id="SignalP"/>
    </source>
</evidence>
<dbReference type="Gene3D" id="3.90.1720.10">
    <property type="entry name" value="endopeptidase domain like (from Nostoc punctiforme)"/>
    <property type="match status" value="1"/>
</dbReference>
<gene>
    <name evidence="3" type="ordered locus">Haur_1111</name>
</gene>
<dbReference type="KEGG" id="hau:Haur_1111"/>
<dbReference type="STRING" id="316274.Haur_1111"/>
<evidence type="ECO:0000313" key="3">
    <source>
        <dbReference type="EMBL" id="ABX03759.1"/>
    </source>
</evidence>
<dbReference type="PROSITE" id="PS50911">
    <property type="entry name" value="CHAP"/>
    <property type="match status" value="1"/>
</dbReference>
<dbReference type="InterPro" id="IPR007921">
    <property type="entry name" value="CHAP_dom"/>
</dbReference>